<evidence type="ECO:0000313" key="4">
    <source>
        <dbReference type="Proteomes" id="UP000294562"/>
    </source>
</evidence>
<evidence type="ECO:0000256" key="1">
    <source>
        <dbReference type="SAM" id="MobiDB-lite"/>
    </source>
</evidence>
<dbReference type="RefSeq" id="WP_133343507.1">
    <property type="nucleotide sequence ID" value="NZ_SMZO01000034.1"/>
</dbReference>
<keyword evidence="2" id="KW-0812">Transmembrane</keyword>
<evidence type="ECO:0000313" key="3">
    <source>
        <dbReference type="EMBL" id="TDL86293.1"/>
    </source>
</evidence>
<evidence type="ECO:0000256" key="2">
    <source>
        <dbReference type="SAM" id="Phobius"/>
    </source>
</evidence>
<protein>
    <submittedName>
        <fullName evidence="3">Uncharacterized protein</fullName>
    </submittedName>
</protein>
<dbReference type="AlphaFoldDB" id="A0A4R6AW98"/>
<organism evidence="3 4">
    <name type="scientific">Meridianimarinicoccus aquatilis</name>
    <dbReference type="NCBI Taxonomy" id="2552766"/>
    <lineage>
        <taxon>Bacteria</taxon>
        <taxon>Pseudomonadati</taxon>
        <taxon>Pseudomonadota</taxon>
        <taxon>Alphaproteobacteria</taxon>
        <taxon>Rhodobacterales</taxon>
        <taxon>Paracoccaceae</taxon>
        <taxon>Meridianimarinicoccus</taxon>
    </lineage>
</organism>
<accession>A0A4R6AW98</accession>
<dbReference type="EMBL" id="SMZO01000034">
    <property type="protein sequence ID" value="TDL86293.1"/>
    <property type="molecule type" value="Genomic_DNA"/>
</dbReference>
<keyword evidence="4" id="KW-1185">Reference proteome</keyword>
<proteinExistence type="predicted"/>
<feature type="transmembrane region" description="Helical" evidence="2">
    <location>
        <begin position="16"/>
        <end position="37"/>
    </location>
</feature>
<comment type="caution">
    <text evidence="3">The sequence shown here is derived from an EMBL/GenBank/DDBJ whole genome shotgun (WGS) entry which is preliminary data.</text>
</comment>
<name>A0A4R6AW98_9RHOB</name>
<feature type="transmembrane region" description="Helical" evidence="2">
    <location>
        <begin position="43"/>
        <end position="67"/>
    </location>
</feature>
<feature type="compositionally biased region" description="Polar residues" evidence="1">
    <location>
        <begin position="115"/>
        <end position="130"/>
    </location>
</feature>
<gene>
    <name evidence="3" type="ORF">E2L05_13895</name>
</gene>
<sequence>MAKSDHQSDSSPSRAMIFLIAGGVAVAWAALFVLTLYPGSLSVPVILGGLLPLVLVAIGTSLALSLGELKAQALQLRVERKALSDALRQRSEHETPAPKPVKLPLATKPQVEQKAATTPTPARGQTSPQDSLPFDQGGDPVPQLTHPDLIRALHFPETPDDRDGLRALKKALEDHKMRLVVQAAQDMLTLLSQDGIYMDDLDHVRADPELWRRFARNDRDRAVAAVGGIHDQAALAKCRDRLQNNTVYRDTAHHFLRRFDQMLGTLVPDLTEDGVVALSETRSARAFMLVGRAAAVFGDDKS</sequence>
<keyword evidence="2" id="KW-0472">Membrane</keyword>
<reference evidence="3 4" key="1">
    <citation type="submission" date="2019-03" db="EMBL/GenBank/DDBJ databases">
        <title>Rhodobacteraceae bacterium SM1902, a new member of the family Rhodobacteraceae isolated from Yantai.</title>
        <authorList>
            <person name="Sun Y."/>
        </authorList>
    </citation>
    <scope>NUCLEOTIDE SEQUENCE [LARGE SCALE GENOMIC DNA]</scope>
    <source>
        <strain evidence="3 4">SM1902</strain>
    </source>
</reference>
<dbReference type="OrthoDB" id="7833467at2"/>
<feature type="region of interest" description="Disordered" evidence="1">
    <location>
        <begin position="87"/>
        <end position="143"/>
    </location>
</feature>
<keyword evidence="2" id="KW-1133">Transmembrane helix</keyword>
<dbReference type="Proteomes" id="UP000294562">
    <property type="component" value="Unassembled WGS sequence"/>
</dbReference>
<feature type="compositionally biased region" description="Basic and acidic residues" evidence="1">
    <location>
        <begin position="87"/>
        <end position="96"/>
    </location>
</feature>